<evidence type="ECO:0000256" key="1">
    <source>
        <dbReference type="ARBA" id="ARBA00023002"/>
    </source>
</evidence>
<accession>A0ABW2TPI2</accession>
<evidence type="ECO:0000313" key="5">
    <source>
        <dbReference type="Proteomes" id="UP001596512"/>
    </source>
</evidence>
<evidence type="ECO:0000313" key="4">
    <source>
        <dbReference type="EMBL" id="MFC7614920.1"/>
    </source>
</evidence>
<organism evidence="4 5">
    <name type="scientific">Actinokineospora soli</name>
    <dbReference type="NCBI Taxonomy" id="1048753"/>
    <lineage>
        <taxon>Bacteria</taxon>
        <taxon>Bacillati</taxon>
        <taxon>Actinomycetota</taxon>
        <taxon>Actinomycetes</taxon>
        <taxon>Pseudonocardiales</taxon>
        <taxon>Pseudonocardiaceae</taxon>
        <taxon>Actinokineospora</taxon>
    </lineage>
</organism>
<reference evidence="5" key="1">
    <citation type="journal article" date="2019" name="Int. J. Syst. Evol. Microbiol.">
        <title>The Global Catalogue of Microorganisms (GCM) 10K type strain sequencing project: providing services to taxonomists for standard genome sequencing and annotation.</title>
        <authorList>
            <consortium name="The Broad Institute Genomics Platform"/>
            <consortium name="The Broad Institute Genome Sequencing Center for Infectious Disease"/>
            <person name="Wu L."/>
            <person name="Ma J."/>
        </authorList>
    </citation>
    <scope>NUCLEOTIDE SEQUENCE [LARGE SCALE GENOMIC DNA]</scope>
    <source>
        <strain evidence="5">JCM 17695</strain>
    </source>
</reference>
<dbReference type="Gene3D" id="3.40.309.10">
    <property type="entry name" value="Aldehyde Dehydrogenase, Chain A, domain 2"/>
    <property type="match status" value="1"/>
</dbReference>
<feature type="region of interest" description="Disordered" evidence="2">
    <location>
        <begin position="359"/>
        <end position="397"/>
    </location>
</feature>
<keyword evidence="5" id="KW-1185">Reference proteome</keyword>
<dbReference type="EMBL" id="JBHTEY010000004">
    <property type="protein sequence ID" value="MFC7614920.1"/>
    <property type="molecule type" value="Genomic_DNA"/>
</dbReference>
<feature type="compositionally biased region" description="Low complexity" evidence="2">
    <location>
        <begin position="359"/>
        <end position="376"/>
    </location>
</feature>
<sequence length="397" mass="40437">MTRVLSTSPQRPSDVVADVPAADPAAVAAADAARAAQREWARSAPAVRAAALSAGADAVVAHAGELAELVVREVGKPAAEARGEVARAVAILRYYAQQCFDPVGETYPGALDFTVRRPRGVTGLITPWNFPVAIPVWKAAPALAHGNAAVVKPSPEAAACALRLAELLTPHLPPGLLTVHPGHGDAGAALVDTADAVSFTGSTAVGRRVAARGAERGIAVQCEMGGLSAAIVLPDADVERAATHIASAAMGFAGQKCTATKRVIVVGDPAAFTEALCEKVRALRVGDPSEDGVAVGPLITEAARDRVRAARAGRVVVTGGDADGGWYAAPTVVTDLPLDAPLNTSETFGPLCTLTTAPDAATASASPTAPRTAWSPPSTPTTWPPRSSTSPNARRAW</sequence>
<proteinExistence type="predicted"/>
<keyword evidence="1" id="KW-0560">Oxidoreductase</keyword>
<dbReference type="Gene3D" id="3.40.605.10">
    <property type="entry name" value="Aldehyde Dehydrogenase, Chain A, domain 1"/>
    <property type="match status" value="1"/>
</dbReference>
<evidence type="ECO:0000259" key="3">
    <source>
        <dbReference type="Pfam" id="PF00171"/>
    </source>
</evidence>
<feature type="domain" description="Aldehyde dehydrogenase" evidence="3">
    <location>
        <begin position="7"/>
        <end position="361"/>
    </location>
</feature>
<dbReference type="InterPro" id="IPR016161">
    <property type="entry name" value="Ald_DH/histidinol_DH"/>
</dbReference>
<dbReference type="SUPFAM" id="SSF53720">
    <property type="entry name" value="ALDH-like"/>
    <property type="match status" value="1"/>
</dbReference>
<dbReference type="Proteomes" id="UP001596512">
    <property type="component" value="Unassembled WGS sequence"/>
</dbReference>
<protein>
    <submittedName>
        <fullName evidence="4">Aldehyde dehydrogenase family protein</fullName>
    </submittedName>
</protein>
<name>A0ABW2TPI2_9PSEU</name>
<dbReference type="InterPro" id="IPR016163">
    <property type="entry name" value="Ald_DH_C"/>
</dbReference>
<dbReference type="InterPro" id="IPR015590">
    <property type="entry name" value="Aldehyde_DH_dom"/>
</dbReference>
<dbReference type="Pfam" id="PF00171">
    <property type="entry name" value="Aldedh"/>
    <property type="match status" value="1"/>
</dbReference>
<comment type="caution">
    <text evidence="4">The sequence shown here is derived from an EMBL/GenBank/DDBJ whole genome shotgun (WGS) entry which is preliminary data.</text>
</comment>
<evidence type="ECO:0000256" key="2">
    <source>
        <dbReference type="SAM" id="MobiDB-lite"/>
    </source>
</evidence>
<dbReference type="InterPro" id="IPR016162">
    <property type="entry name" value="Ald_DH_N"/>
</dbReference>
<dbReference type="PANTHER" id="PTHR11699">
    <property type="entry name" value="ALDEHYDE DEHYDROGENASE-RELATED"/>
    <property type="match status" value="1"/>
</dbReference>
<gene>
    <name evidence="4" type="ORF">ACFQV2_16775</name>
</gene>